<evidence type="ECO:0000256" key="2">
    <source>
        <dbReference type="ARBA" id="ARBA00022801"/>
    </source>
</evidence>
<keyword evidence="6" id="KW-1185">Reference proteome</keyword>
<dbReference type="GeneID" id="28834526"/>
<dbReference type="GO" id="GO:0005987">
    <property type="term" value="P:sucrose catabolic process"/>
    <property type="evidence" value="ECO:0007669"/>
    <property type="project" value="TreeGrafter"/>
</dbReference>
<dbReference type="SUPFAM" id="SSF75005">
    <property type="entry name" value="Arabinanase/levansucrase/invertase"/>
    <property type="match status" value="1"/>
</dbReference>
<gene>
    <name evidence="5" type="ORF">VE01_01140</name>
</gene>
<dbReference type="GO" id="GO:0004575">
    <property type="term" value="F:sucrose alpha-glucosidase activity"/>
    <property type="evidence" value="ECO:0007669"/>
    <property type="project" value="TreeGrafter"/>
</dbReference>
<dbReference type="InterPro" id="IPR013148">
    <property type="entry name" value="Glyco_hydro_32_N"/>
</dbReference>
<dbReference type="GO" id="GO:0005737">
    <property type="term" value="C:cytoplasm"/>
    <property type="evidence" value="ECO:0007669"/>
    <property type="project" value="TreeGrafter"/>
</dbReference>
<sequence length="150" mass="16724">MTVDTSNLHHDLHFVSSKGARPPISVNSNLYLFAISCTTATDARPSYHVTPELNWMNDPQRPFFLGEEWHMCYLFNADFNEANPNAGGGTEWYHVTSTDLIHWTRRGVAIEKYKPNQNGIYLGDIETGSAVIDTYNTAGFGLNAVIALVT</sequence>
<dbReference type="EMBL" id="KV460208">
    <property type="protein sequence ID" value="OBU00608.1"/>
    <property type="molecule type" value="Genomic_DNA"/>
</dbReference>
<dbReference type="Gene3D" id="2.115.10.20">
    <property type="entry name" value="Glycosyl hydrolase domain, family 43"/>
    <property type="match status" value="1"/>
</dbReference>
<dbReference type="PANTHER" id="PTHR42800:SF1">
    <property type="entry name" value="EXOINULINASE INUD (AFU_ORTHOLOGUE AFUA_5G00480)"/>
    <property type="match status" value="1"/>
</dbReference>
<keyword evidence="3" id="KW-0326">Glycosidase</keyword>
<protein>
    <recommendedName>
        <fullName evidence="4">Glycosyl hydrolase family 32 N-terminal domain-containing protein</fullName>
    </recommendedName>
</protein>
<organism evidence="5 6">
    <name type="scientific">Pseudogymnoascus verrucosus</name>
    <dbReference type="NCBI Taxonomy" id="342668"/>
    <lineage>
        <taxon>Eukaryota</taxon>
        <taxon>Fungi</taxon>
        <taxon>Dikarya</taxon>
        <taxon>Ascomycota</taxon>
        <taxon>Pezizomycotina</taxon>
        <taxon>Leotiomycetes</taxon>
        <taxon>Thelebolales</taxon>
        <taxon>Thelebolaceae</taxon>
        <taxon>Pseudogymnoascus</taxon>
    </lineage>
</organism>
<dbReference type="OrthoDB" id="202537at2759"/>
<keyword evidence="2" id="KW-0378">Hydrolase</keyword>
<proteinExistence type="inferred from homology"/>
<evidence type="ECO:0000259" key="4">
    <source>
        <dbReference type="Pfam" id="PF00251"/>
    </source>
</evidence>
<evidence type="ECO:0000313" key="5">
    <source>
        <dbReference type="EMBL" id="OBU00608.1"/>
    </source>
</evidence>
<dbReference type="PANTHER" id="PTHR42800">
    <property type="entry name" value="EXOINULINASE INUD (AFU_ORTHOLOGUE AFUA_5G00480)"/>
    <property type="match status" value="1"/>
</dbReference>
<dbReference type="AlphaFoldDB" id="A0A1B8GXQ0"/>
<dbReference type="InterPro" id="IPR023296">
    <property type="entry name" value="Glyco_hydro_beta-prop_sf"/>
</dbReference>
<dbReference type="STRING" id="342668.A0A1B8GXQ0"/>
<dbReference type="Proteomes" id="UP000091956">
    <property type="component" value="Unassembled WGS sequence"/>
</dbReference>
<evidence type="ECO:0000256" key="3">
    <source>
        <dbReference type="ARBA" id="ARBA00023295"/>
    </source>
</evidence>
<name>A0A1B8GXQ0_9PEZI</name>
<dbReference type="Pfam" id="PF00251">
    <property type="entry name" value="Glyco_hydro_32N"/>
    <property type="match status" value="1"/>
</dbReference>
<reference evidence="6" key="2">
    <citation type="journal article" date="2018" name="Nat. Commun.">
        <title>Extreme sensitivity to ultraviolet light in the fungal pathogen causing white-nose syndrome of bats.</title>
        <authorList>
            <person name="Palmer J.M."/>
            <person name="Drees K.P."/>
            <person name="Foster J.T."/>
            <person name="Lindner D.L."/>
        </authorList>
    </citation>
    <scope>NUCLEOTIDE SEQUENCE [LARGE SCALE GENOMIC DNA]</scope>
    <source>
        <strain evidence="6">UAMH 10579</strain>
    </source>
</reference>
<accession>A0A1B8GXQ0</accession>
<evidence type="ECO:0000256" key="1">
    <source>
        <dbReference type="ARBA" id="ARBA00009902"/>
    </source>
</evidence>
<evidence type="ECO:0000313" key="6">
    <source>
        <dbReference type="Proteomes" id="UP000091956"/>
    </source>
</evidence>
<comment type="similarity">
    <text evidence="1">Belongs to the glycosyl hydrolase 32 family.</text>
</comment>
<feature type="domain" description="Glycosyl hydrolase family 32 N-terminal" evidence="4">
    <location>
        <begin position="48"/>
        <end position="135"/>
    </location>
</feature>
<reference evidence="5 6" key="1">
    <citation type="submission" date="2016-03" db="EMBL/GenBank/DDBJ databases">
        <title>Comparative genomics of Pseudogymnoascus destructans, the fungus causing white-nose syndrome of bats.</title>
        <authorList>
            <person name="Palmer J.M."/>
            <person name="Drees K.P."/>
            <person name="Foster J.T."/>
            <person name="Lindner D.L."/>
        </authorList>
    </citation>
    <scope>NUCLEOTIDE SEQUENCE [LARGE SCALE GENOMIC DNA]</scope>
    <source>
        <strain evidence="5 6">UAMH 10579</strain>
    </source>
</reference>
<dbReference type="RefSeq" id="XP_018134340.1">
    <property type="nucleotide sequence ID" value="XM_018270666.2"/>
</dbReference>